<dbReference type="AlphaFoldDB" id="A0A069PHS0"/>
<comment type="caution">
    <text evidence="2">The sequence shown here is derived from an EMBL/GenBank/DDBJ whole genome shotgun (WGS) entry which is preliminary data.</text>
</comment>
<keyword evidence="3" id="KW-1185">Reference proteome</keyword>
<evidence type="ECO:0000256" key="1">
    <source>
        <dbReference type="SAM" id="MobiDB-lite"/>
    </source>
</evidence>
<gene>
    <name evidence="2" type="ORF">BG61_32160</name>
</gene>
<evidence type="ECO:0000313" key="3">
    <source>
        <dbReference type="Proteomes" id="UP000027466"/>
    </source>
</evidence>
<dbReference type="Proteomes" id="UP000027466">
    <property type="component" value="Unassembled WGS sequence"/>
</dbReference>
<organism evidence="2 3">
    <name type="scientific">Caballeronia glathei</name>
    <dbReference type="NCBI Taxonomy" id="60547"/>
    <lineage>
        <taxon>Bacteria</taxon>
        <taxon>Pseudomonadati</taxon>
        <taxon>Pseudomonadota</taxon>
        <taxon>Betaproteobacteria</taxon>
        <taxon>Burkholderiales</taxon>
        <taxon>Burkholderiaceae</taxon>
        <taxon>Caballeronia</taxon>
    </lineage>
</organism>
<feature type="compositionally biased region" description="Basic and acidic residues" evidence="1">
    <location>
        <begin position="24"/>
        <end position="36"/>
    </location>
</feature>
<feature type="region of interest" description="Disordered" evidence="1">
    <location>
        <begin position="24"/>
        <end position="52"/>
    </location>
</feature>
<feature type="region of interest" description="Disordered" evidence="1">
    <location>
        <begin position="68"/>
        <end position="97"/>
    </location>
</feature>
<name>A0A069PHS0_9BURK</name>
<protein>
    <submittedName>
        <fullName evidence="2">Uncharacterized protein</fullName>
    </submittedName>
</protein>
<proteinExistence type="predicted"/>
<accession>A0A069PHS0</accession>
<reference evidence="2 3" key="1">
    <citation type="submission" date="2014-03" db="EMBL/GenBank/DDBJ databases">
        <title>Draft Genome Sequences of Four Burkholderia Strains.</title>
        <authorList>
            <person name="Liu X.Y."/>
            <person name="Li C.X."/>
            <person name="Xu J.H."/>
        </authorList>
    </citation>
    <scope>NUCLEOTIDE SEQUENCE [LARGE SCALE GENOMIC DNA]</scope>
    <source>
        <strain evidence="2 3">DSM 50014</strain>
    </source>
</reference>
<dbReference type="EMBL" id="JFHC01000059">
    <property type="protein sequence ID" value="KDR39449.1"/>
    <property type="molecule type" value="Genomic_DNA"/>
</dbReference>
<evidence type="ECO:0000313" key="2">
    <source>
        <dbReference type="EMBL" id="KDR39449.1"/>
    </source>
</evidence>
<sequence length="97" mass="11320">MSGRGGYARAEAHACLRVLTREERNERDEWKTDVKRRYGSSEATPTQCTAMKARAATELWRRTERRDRMVNADRKRRSISLPQRSAMDMSARGWPAY</sequence>